<organism evidence="1 2">
    <name type="scientific">Rippkaea orientalis (strain PCC 8801 / RF-1)</name>
    <name type="common">Cyanothece sp. (strain PCC 8801)</name>
    <dbReference type="NCBI Taxonomy" id="41431"/>
    <lineage>
        <taxon>Bacteria</taxon>
        <taxon>Bacillati</taxon>
        <taxon>Cyanobacteriota</taxon>
        <taxon>Cyanophyceae</taxon>
        <taxon>Oscillatoriophycideae</taxon>
        <taxon>Chroococcales</taxon>
        <taxon>Aphanothecaceae</taxon>
        <taxon>Rippkaea</taxon>
        <taxon>Rippkaea orientalis</taxon>
    </lineage>
</organism>
<name>B7K314_RIPO1</name>
<dbReference type="AlphaFoldDB" id="B7K314"/>
<dbReference type="HOGENOM" id="CLU_882003_0_0_3"/>
<proteinExistence type="predicted"/>
<evidence type="ECO:0000313" key="2">
    <source>
        <dbReference type="Proteomes" id="UP000008204"/>
    </source>
</evidence>
<dbReference type="eggNOG" id="ENOG5033T5U">
    <property type="taxonomic scope" value="Bacteria"/>
</dbReference>
<evidence type="ECO:0008006" key="3">
    <source>
        <dbReference type="Google" id="ProtNLM"/>
    </source>
</evidence>
<dbReference type="EMBL" id="CP001287">
    <property type="protein sequence ID" value="ACK67715.1"/>
    <property type="molecule type" value="Genomic_DNA"/>
</dbReference>
<dbReference type="STRING" id="41431.PCC8801_3764"/>
<gene>
    <name evidence="1" type="ordered locus">PCC8801_3764</name>
</gene>
<sequence length="321" mass="37246">MIKLMKILFVRDQNSCNTPYLLYCLYWLKKLFLINFTEVSVKDYLEIDQNSYDVVIYATFPDEEAPQFNKIRSVIPQTDEKFLGFKKTRILFDSLSHGSKDGFPRLNDYSIPRLKTAPDKEYLQKFNVILPLTYPIGMYIKSPAYNYLLGLPFSPKTINKTVDISYRVNPGLGDSEGSYRQQIRMKILDKLEPYAKAYSLDTNYQEKDPNYNHYLAKVLISVCPPGHGPGTFRHLETLNAQSLMFSHDSINDIKLLPNAELIEGEDYIAFNLDNITDKLDQLLANPKSIESIAKRGYEKFKRGYSSYRTAMRLYQILRELV</sequence>
<dbReference type="OrthoDB" id="7814522at2"/>
<protein>
    <recommendedName>
        <fullName evidence="3">Glycosyltransferase family 1 protein</fullName>
    </recommendedName>
</protein>
<keyword evidence="2" id="KW-1185">Reference proteome</keyword>
<dbReference type="KEGG" id="cyp:PCC8801_3764"/>
<dbReference type="Proteomes" id="UP000008204">
    <property type="component" value="Chromosome"/>
</dbReference>
<reference evidence="2" key="1">
    <citation type="journal article" date="2011" name="MBio">
        <title>Novel metabolic attributes of the genus Cyanothece, comprising a group of unicellular nitrogen-fixing Cyanobacteria.</title>
        <authorList>
            <person name="Bandyopadhyay A."/>
            <person name="Elvitigala T."/>
            <person name="Welsh E."/>
            <person name="Stockel J."/>
            <person name="Liberton M."/>
            <person name="Min H."/>
            <person name="Sherman L.A."/>
            <person name="Pakrasi H.B."/>
        </authorList>
    </citation>
    <scope>NUCLEOTIDE SEQUENCE [LARGE SCALE GENOMIC DNA]</scope>
    <source>
        <strain evidence="2">PCC 8801</strain>
    </source>
</reference>
<accession>B7K314</accession>
<evidence type="ECO:0000313" key="1">
    <source>
        <dbReference type="EMBL" id="ACK67715.1"/>
    </source>
</evidence>